<dbReference type="InterPro" id="IPR015915">
    <property type="entry name" value="Kelch-typ_b-propeller"/>
</dbReference>
<feature type="region of interest" description="Disordered" evidence="1">
    <location>
        <begin position="31"/>
        <end position="52"/>
    </location>
</feature>
<dbReference type="PROSITE" id="PS51222">
    <property type="entry name" value="DCD"/>
    <property type="match status" value="1"/>
</dbReference>
<dbReference type="SMART" id="SM00612">
    <property type="entry name" value="Kelch"/>
    <property type="match status" value="5"/>
</dbReference>
<dbReference type="Pfam" id="PF01344">
    <property type="entry name" value="Kelch_1"/>
    <property type="match status" value="5"/>
</dbReference>
<protein>
    <recommendedName>
        <fullName evidence="2">DCD domain-containing protein</fullName>
    </recommendedName>
</protein>
<keyword evidence="4" id="KW-1185">Reference proteome</keyword>
<dbReference type="Pfam" id="PF10539">
    <property type="entry name" value="Dev_Cell_Death"/>
    <property type="match status" value="1"/>
</dbReference>
<dbReference type="EMBL" id="CAXHTB010000003">
    <property type="protein sequence ID" value="CAL0302601.1"/>
    <property type="molecule type" value="Genomic_DNA"/>
</dbReference>
<sequence length="697" mass="77714">MSVGRVSPTYLLMSPAQTRLPQVREYLMGTGRKTQTSHSSGTQPFTPNSVGSSVCGRNLRKNQLGGVIFGTNNTTIKECLSKQLFGLPVQHFSYVKNIDPGLPLFLFNYSDRKLHGIFEAASSGKMFIDPYGWTEGGSARTQYPAQVQIHVRLECQPLSEDKFRGIIQDNYYTQKHFWFELDHAQTNKLIALLASLAIVPSNSDPRNIPKWTTLSRYLPLHETLRHGEVSKTVESEIQQSAHSSMRSDSTENVSSLDGDIPTLDTHVTLNEVKQDDKDLIFTKLKELALHLETQKPSLPDNVTDIPDSINVCSVEKGNLEAQAGLEKKEENLSTPSEYQYNISQLVQEVKELMAFKKIQTERNNYLDQKLMEAGMEIQYLKDRCTRLESACYTPVSHAEKTLIKSSAELHLDPKDSLFLIGGFNGESWFRTMDMYSTSQKAIKSLKPMSSVRSYTSAVQLNGEIYVFGGGNGHVWYETVESYNPIDNNWTLWPSLNQKKGSLSGAALDGKIYAVGGGNGIECFSDVEMFDLDIGRWIPTRSMLDKRFALAAVELNGALYATGGYDGNDYLNSAERFDPREHSWTKIPNMNTKRGCHSLVVLNEKLYALGGFDGSGMVSSVEVFDPRLDAWTMGEPMNHARGYSAAAVVKDSIYVIGGVKVGETIVDTVEKYKEGEGWHETFTTAAVKRCFLSAIACE</sequence>
<feature type="compositionally biased region" description="Polar residues" evidence="1">
    <location>
        <begin position="238"/>
        <end position="255"/>
    </location>
</feature>
<accession>A0AAV1W024</accession>
<evidence type="ECO:0000313" key="4">
    <source>
        <dbReference type="Proteomes" id="UP001497480"/>
    </source>
</evidence>
<dbReference type="Gene3D" id="2.120.10.80">
    <property type="entry name" value="Kelch-type beta propeller"/>
    <property type="match status" value="1"/>
</dbReference>
<proteinExistence type="predicted"/>
<comment type="caution">
    <text evidence="3">The sequence shown here is derived from an EMBL/GenBank/DDBJ whole genome shotgun (WGS) entry which is preliminary data.</text>
</comment>
<reference evidence="3 4" key="1">
    <citation type="submission" date="2024-03" db="EMBL/GenBank/DDBJ databases">
        <authorList>
            <person name="Martinez-Hernandez J."/>
        </authorList>
    </citation>
    <scope>NUCLEOTIDE SEQUENCE [LARGE SCALE GENOMIC DNA]</scope>
</reference>
<dbReference type="Proteomes" id="UP001497480">
    <property type="component" value="Unassembled WGS sequence"/>
</dbReference>
<evidence type="ECO:0000259" key="2">
    <source>
        <dbReference type="PROSITE" id="PS51222"/>
    </source>
</evidence>
<dbReference type="PANTHER" id="PTHR46034">
    <property type="match status" value="1"/>
</dbReference>
<feature type="domain" description="DCD" evidence="2">
    <location>
        <begin position="62"/>
        <end position="195"/>
    </location>
</feature>
<dbReference type="InterPro" id="IPR013989">
    <property type="entry name" value="Dev_and_cell_death_domain"/>
</dbReference>
<dbReference type="InterPro" id="IPR044832">
    <property type="entry name" value="NRP-like"/>
</dbReference>
<feature type="compositionally biased region" description="Polar residues" evidence="1">
    <location>
        <begin position="32"/>
        <end position="52"/>
    </location>
</feature>
<dbReference type="SMART" id="SM00767">
    <property type="entry name" value="DCD"/>
    <property type="match status" value="1"/>
</dbReference>
<feature type="region of interest" description="Disordered" evidence="1">
    <location>
        <begin position="238"/>
        <end position="258"/>
    </location>
</feature>
<evidence type="ECO:0000313" key="3">
    <source>
        <dbReference type="EMBL" id="CAL0302601.1"/>
    </source>
</evidence>
<dbReference type="InterPro" id="IPR006652">
    <property type="entry name" value="Kelch_1"/>
</dbReference>
<dbReference type="PANTHER" id="PTHR46034:SF7">
    <property type="entry name" value="INFLUENZA VIRUS NS1A-BINDING PROTEIN"/>
    <property type="match status" value="1"/>
</dbReference>
<evidence type="ECO:0000256" key="1">
    <source>
        <dbReference type="SAM" id="MobiDB-lite"/>
    </source>
</evidence>
<dbReference type="SUPFAM" id="SSF117281">
    <property type="entry name" value="Kelch motif"/>
    <property type="match status" value="1"/>
</dbReference>
<dbReference type="AlphaFoldDB" id="A0AAV1W024"/>
<organism evidence="3 4">
    <name type="scientific">Lupinus luteus</name>
    <name type="common">European yellow lupine</name>
    <dbReference type="NCBI Taxonomy" id="3873"/>
    <lineage>
        <taxon>Eukaryota</taxon>
        <taxon>Viridiplantae</taxon>
        <taxon>Streptophyta</taxon>
        <taxon>Embryophyta</taxon>
        <taxon>Tracheophyta</taxon>
        <taxon>Spermatophyta</taxon>
        <taxon>Magnoliopsida</taxon>
        <taxon>eudicotyledons</taxon>
        <taxon>Gunneridae</taxon>
        <taxon>Pentapetalae</taxon>
        <taxon>rosids</taxon>
        <taxon>fabids</taxon>
        <taxon>Fabales</taxon>
        <taxon>Fabaceae</taxon>
        <taxon>Papilionoideae</taxon>
        <taxon>50 kb inversion clade</taxon>
        <taxon>genistoids sensu lato</taxon>
        <taxon>core genistoids</taxon>
        <taxon>Genisteae</taxon>
        <taxon>Lupinus</taxon>
    </lineage>
</organism>
<dbReference type="GO" id="GO:0034976">
    <property type="term" value="P:response to endoplasmic reticulum stress"/>
    <property type="evidence" value="ECO:0007669"/>
    <property type="project" value="InterPro"/>
</dbReference>
<name>A0AAV1W024_LUPLU</name>
<gene>
    <name evidence="3" type="ORF">LLUT_LOCUS3661</name>
</gene>